<dbReference type="PANTHER" id="PTHR21301">
    <property type="entry name" value="REVERSE TRANSCRIPTASE"/>
    <property type="match status" value="1"/>
</dbReference>
<dbReference type="AlphaFoldDB" id="A0A8K0P1D0"/>
<accession>A0A8K0P1D0</accession>
<evidence type="ECO:0000313" key="2">
    <source>
        <dbReference type="Proteomes" id="UP000792457"/>
    </source>
</evidence>
<name>A0A8K0P1D0_LADFU</name>
<dbReference type="OrthoDB" id="10018421at2759"/>
<protein>
    <submittedName>
        <fullName evidence="1">Uncharacterized protein</fullName>
    </submittedName>
</protein>
<proteinExistence type="predicted"/>
<reference evidence="1" key="2">
    <citation type="submission" date="2017-10" db="EMBL/GenBank/DDBJ databases">
        <title>Ladona fulva Genome sequencing and assembly.</title>
        <authorList>
            <person name="Murali S."/>
            <person name="Richards S."/>
            <person name="Bandaranaike D."/>
            <person name="Bellair M."/>
            <person name="Blankenburg K."/>
            <person name="Chao H."/>
            <person name="Dinh H."/>
            <person name="Doddapaneni H."/>
            <person name="Dugan-Rocha S."/>
            <person name="Elkadiri S."/>
            <person name="Gnanaolivu R."/>
            <person name="Hernandez B."/>
            <person name="Skinner E."/>
            <person name="Javaid M."/>
            <person name="Lee S."/>
            <person name="Li M."/>
            <person name="Ming W."/>
            <person name="Munidasa M."/>
            <person name="Muniz J."/>
            <person name="Nguyen L."/>
            <person name="Hughes D."/>
            <person name="Osuji N."/>
            <person name="Pu L.-L."/>
            <person name="Puazo M."/>
            <person name="Qu C."/>
            <person name="Quiroz J."/>
            <person name="Raj R."/>
            <person name="Weissenberger G."/>
            <person name="Xin Y."/>
            <person name="Zou X."/>
            <person name="Han Y."/>
            <person name="Worley K."/>
            <person name="Muzny D."/>
            <person name="Gibbs R."/>
        </authorList>
    </citation>
    <scope>NUCLEOTIDE SEQUENCE</scope>
    <source>
        <strain evidence="1">Sampled in the wild</strain>
    </source>
</reference>
<gene>
    <name evidence="1" type="ORF">J437_LFUL012154</name>
</gene>
<organism evidence="1 2">
    <name type="scientific">Ladona fulva</name>
    <name type="common">Scarce chaser dragonfly</name>
    <name type="synonym">Libellula fulva</name>
    <dbReference type="NCBI Taxonomy" id="123851"/>
    <lineage>
        <taxon>Eukaryota</taxon>
        <taxon>Metazoa</taxon>
        <taxon>Ecdysozoa</taxon>
        <taxon>Arthropoda</taxon>
        <taxon>Hexapoda</taxon>
        <taxon>Insecta</taxon>
        <taxon>Pterygota</taxon>
        <taxon>Palaeoptera</taxon>
        <taxon>Odonata</taxon>
        <taxon>Epiprocta</taxon>
        <taxon>Anisoptera</taxon>
        <taxon>Libelluloidea</taxon>
        <taxon>Libellulidae</taxon>
        <taxon>Ladona</taxon>
    </lineage>
</organism>
<dbReference type="PANTHER" id="PTHR21301:SF12">
    <property type="match status" value="1"/>
</dbReference>
<dbReference type="Proteomes" id="UP000792457">
    <property type="component" value="Unassembled WGS sequence"/>
</dbReference>
<comment type="caution">
    <text evidence="1">The sequence shown here is derived from an EMBL/GenBank/DDBJ whole genome shotgun (WGS) entry which is preliminary data.</text>
</comment>
<reference evidence="1" key="1">
    <citation type="submission" date="2013-04" db="EMBL/GenBank/DDBJ databases">
        <authorList>
            <person name="Qu J."/>
            <person name="Murali S.C."/>
            <person name="Bandaranaike D."/>
            <person name="Bellair M."/>
            <person name="Blankenburg K."/>
            <person name="Chao H."/>
            <person name="Dinh H."/>
            <person name="Doddapaneni H."/>
            <person name="Downs B."/>
            <person name="Dugan-Rocha S."/>
            <person name="Elkadiri S."/>
            <person name="Gnanaolivu R.D."/>
            <person name="Hernandez B."/>
            <person name="Javaid M."/>
            <person name="Jayaseelan J.C."/>
            <person name="Lee S."/>
            <person name="Li M."/>
            <person name="Ming W."/>
            <person name="Munidasa M."/>
            <person name="Muniz J."/>
            <person name="Nguyen L."/>
            <person name="Ongeri F."/>
            <person name="Osuji N."/>
            <person name="Pu L.-L."/>
            <person name="Puazo M."/>
            <person name="Qu C."/>
            <person name="Quiroz J."/>
            <person name="Raj R."/>
            <person name="Weissenberger G."/>
            <person name="Xin Y."/>
            <person name="Zou X."/>
            <person name="Han Y."/>
            <person name="Richards S."/>
            <person name="Worley K."/>
            <person name="Muzny D."/>
            <person name="Gibbs R."/>
        </authorList>
    </citation>
    <scope>NUCLEOTIDE SEQUENCE</scope>
    <source>
        <strain evidence="1">Sampled in the wild</strain>
    </source>
</reference>
<keyword evidence="2" id="KW-1185">Reference proteome</keyword>
<sequence length="142" mass="17218">MNNLESKLFYSSFDLLKYKKCWYAYVDDVFCVWWGFLRQLDKFLTIINSLHPSIVFTQEQETNHFLHLTISAINQKLHFSIFRKPYTDHPFLVFSTFSYICCVSFSRQYTGQHQFPFQLRISIKSLILLVHCLRERLSYHHY</sequence>
<evidence type="ECO:0000313" key="1">
    <source>
        <dbReference type="EMBL" id="KAG8232145.1"/>
    </source>
</evidence>
<dbReference type="EMBL" id="KZ308595">
    <property type="protein sequence ID" value="KAG8232145.1"/>
    <property type="molecule type" value="Genomic_DNA"/>
</dbReference>